<dbReference type="CDD" id="cd00383">
    <property type="entry name" value="trans_reg_C"/>
    <property type="match status" value="1"/>
</dbReference>
<evidence type="ECO:0000256" key="9">
    <source>
        <dbReference type="PROSITE-ProRule" id="PRU00169"/>
    </source>
</evidence>
<dbReference type="PROSITE" id="PS50110">
    <property type="entry name" value="RESPONSE_REGULATORY"/>
    <property type="match status" value="1"/>
</dbReference>
<dbReference type="EMBL" id="FOMR01000008">
    <property type="protein sequence ID" value="SFE07779.1"/>
    <property type="molecule type" value="Genomic_DNA"/>
</dbReference>
<sequence>MECPRILVVDDEMGMRRFIKMHLERENFVVEEAKDERESLNLAFKKDYDAILLDLMWPKKDGIIVAKQIRKDKKTPIIIITAEGDESSRIQGFKAGADDYIVKPFSPRELVLRIKAILRRATSNSYKKIKMQSKDLLILSPLAINRDTYQVTVDEVNVNMTPTEFEMLCILAEEPNKVFSREFLMKKIWGDDSAVDTWVLYTLVNRLRKKLNSVSSSAGNMISTVRGIGYKIKTVDKYTLSK</sequence>
<dbReference type="Pfam" id="PF00486">
    <property type="entry name" value="Trans_reg_C"/>
    <property type="match status" value="1"/>
</dbReference>
<dbReference type="GO" id="GO:0000976">
    <property type="term" value="F:transcription cis-regulatory region binding"/>
    <property type="evidence" value="ECO:0007669"/>
    <property type="project" value="TreeGrafter"/>
</dbReference>
<dbReference type="GO" id="GO:0005829">
    <property type="term" value="C:cytosol"/>
    <property type="evidence" value="ECO:0007669"/>
    <property type="project" value="TreeGrafter"/>
</dbReference>
<dbReference type="GO" id="GO:0006355">
    <property type="term" value="P:regulation of DNA-templated transcription"/>
    <property type="evidence" value="ECO:0007669"/>
    <property type="project" value="InterPro"/>
</dbReference>
<dbReference type="PANTHER" id="PTHR48111">
    <property type="entry name" value="REGULATOR OF RPOS"/>
    <property type="match status" value="1"/>
</dbReference>
<evidence type="ECO:0000256" key="6">
    <source>
        <dbReference type="ARBA" id="ARBA00023125"/>
    </source>
</evidence>
<evidence type="ECO:0000256" key="7">
    <source>
        <dbReference type="ARBA" id="ARBA00023159"/>
    </source>
</evidence>
<dbReference type="SMART" id="SM00862">
    <property type="entry name" value="Trans_reg_C"/>
    <property type="match status" value="1"/>
</dbReference>
<evidence type="ECO:0000256" key="1">
    <source>
        <dbReference type="ARBA" id="ARBA00004496"/>
    </source>
</evidence>
<evidence type="ECO:0000313" key="13">
    <source>
        <dbReference type="EMBL" id="SFE07779.1"/>
    </source>
</evidence>
<dbReference type="PROSITE" id="PS51755">
    <property type="entry name" value="OMPR_PHOB"/>
    <property type="match status" value="1"/>
</dbReference>
<evidence type="ECO:0000259" key="12">
    <source>
        <dbReference type="PROSITE" id="PS51755"/>
    </source>
</evidence>
<dbReference type="InterPro" id="IPR011006">
    <property type="entry name" value="CheY-like_superfamily"/>
</dbReference>
<dbReference type="FunFam" id="3.40.50.2300:FF:000001">
    <property type="entry name" value="DNA-binding response regulator PhoB"/>
    <property type="match status" value="1"/>
</dbReference>
<keyword evidence="3 9" id="KW-0597">Phosphoprotein</keyword>
<comment type="subcellular location">
    <subcellularLocation>
        <location evidence="1">Cytoplasm</location>
    </subcellularLocation>
</comment>
<feature type="DNA-binding region" description="OmpR/PhoB-type" evidence="10">
    <location>
        <begin position="134"/>
        <end position="234"/>
    </location>
</feature>
<organism evidence="13 14">
    <name type="scientific">Lentibacillus persicus</name>
    <dbReference type="NCBI Taxonomy" id="640948"/>
    <lineage>
        <taxon>Bacteria</taxon>
        <taxon>Bacillati</taxon>
        <taxon>Bacillota</taxon>
        <taxon>Bacilli</taxon>
        <taxon>Bacillales</taxon>
        <taxon>Bacillaceae</taxon>
        <taxon>Lentibacillus</taxon>
    </lineage>
</organism>
<dbReference type="SMART" id="SM00448">
    <property type="entry name" value="REC"/>
    <property type="match status" value="1"/>
</dbReference>
<feature type="domain" description="OmpR/PhoB-type" evidence="12">
    <location>
        <begin position="134"/>
        <end position="234"/>
    </location>
</feature>
<dbReference type="InterPro" id="IPR001789">
    <property type="entry name" value="Sig_transdc_resp-reg_receiver"/>
</dbReference>
<feature type="modified residue" description="4-aspartylphosphate" evidence="9">
    <location>
        <position position="54"/>
    </location>
</feature>
<dbReference type="GO" id="GO:0032993">
    <property type="term" value="C:protein-DNA complex"/>
    <property type="evidence" value="ECO:0007669"/>
    <property type="project" value="TreeGrafter"/>
</dbReference>
<feature type="domain" description="Response regulatory" evidence="11">
    <location>
        <begin position="5"/>
        <end position="118"/>
    </location>
</feature>
<evidence type="ECO:0000256" key="8">
    <source>
        <dbReference type="ARBA" id="ARBA00023163"/>
    </source>
</evidence>
<dbReference type="Gene3D" id="3.40.50.2300">
    <property type="match status" value="1"/>
</dbReference>
<gene>
    <name evidence="13" type="ORF">SAMN05216238_10812</name>
</gene>
<keyword evidence="4" id="KW-0902">Two-component regulatory system</keyword>
<dbReference type="RefSeq" id="WP_090085545.1">
    <property type="nucleotide sequence ID" value="NZ_FOMR01000008.1"/>
</dbReference>
<dbReference type="PANTHER" id="PTHR48111:SF44">
    <property type="entry name" value="TRANSCRIPTIONAL REGULATORY PROTEIN RESD"/>
    <property type="match status" value="1"/>
</dbReference>
<name>A0A1I1XK50_9BACI</name>
<dbReference type="AlphaFoldDB" id="A0A1I1XK50"/>
<dbReference type="Gene3D" id="1.10.10.10">
    <property type="entry name" value="Winged helix-like DNA-binding domain superfamily/Winged helix DNA-binding domain"/>
    <property type="match status" value="1"/>
</dbReference>
<dbReference type="OrthoDB" id="9790442at2"/>
<evidence type="ECO:0000256" key="4">
    <source>
        <dbReference type="ARBA" id="ARBA00023012"/>
    </source>
</evidence>
<evidence type="ECO:0000313" key="14">
    <source>
        <dbReference type="Proteomes" id="UP000199474"/>
    </source>
</evidence>
<reference evidence="14" key="1">
    <citation type="submission" date="2016-10" db="EMBL/GenBank/DDBJ databases">
        <authorList>
            <person name="Varghese N."/>
            <person name="Submissions S."/>
        </authorList>
    </citation>
    <scope>NUCLEOTIDE SEQUENCE [LARGE SCALE GENOMIC DNA]</scope>
    <source>
        <strain evidence="14">DSM 22530</strain>
    </source>
</reference>
<proteinExistence type="predicted"/>
<evidence type="ECO:0000256" key="3">
    <source>
        <dbReference type="ARBA" id="ARBA00022553"/>
    </source>
</evidence>
<keyword evidence="14" id="KW-1185">Reference proteome</keyword>
<evidence type="ECO:0000256" key="2">
    <source>
        <dbReference type="ARBA" id="ARBA00022490"/>
    </source>
</evidence>
<dbReference type="Gene3D" id="6.10.250.690">
    <property type="match status" value="1"/>
</dbReference>
<dbReference type="InterPro" id="IPR001867">
    <property type="entry name" value="OmpR/PhoB-type_DNA-bd"/>
</dbReference>
<keyword evidence="7" id="KW-0010">Activator</keyword>
<evidence type="ECO:0000256" key="5">
    <source>
        <dbReference type="ARBA" id="ARBA00023015"/>
    </source>
</evidence>
<dbReference type="GO" id="GO:0000156">
    <property type="term" value="F:phosphorelay response regulator activity"/>
    <property type="evidence" value="ECO:0007669"/>
    <property type="project" value="TreeGrafter"/>
</dbReference>
<protein>
    <submittedName>
        <fullName evidence="13">Two-component system, OmpR family, response regulator ResD</fullName>
    </submittedName>
</protein>
<keyword evidence="8" id="KW-0804">Transcription</keyword>
<dbReference type="InterPro" id="IPR036388">
    <property type="entry name" value="WH-like_DNA-bd_sf"/>
</dbReference>
<dbReference type="Proteomes" id="UP000199474">
    <property type="component" value="Unassembled WGS sequence"/>
</dbReference>
<dbReference type="InterPro" id="IPR039420">
    <property type="entry name" value="WalR-like"/>
</dbReference>
<keyword evidence="6 10" id="KW-0238">DNA-binding</keyword>
<evidence type="ECO:0000256" key="10">
    <source>
        <dbReference type="PROSITE-ProRule" id="PRU01091"/>
    </source>
</evidence>
<dbReference type="STRING" id="640948.SAMN05216238_10812"/>
<dbReference type="SUPFAM" id="SSF52172">
    <property type="entry name" value="CheY-like"/>
    <property type="match status" value="1"/>
</dbReference>
<evidence type="ECO:0000259" key="11">
    <source>
        <dbReference type="PROSITE" id="PS50110"/>
    </source>
</evidence>
<keyword evidence="2" id="KW-0963">Cytoplasm</keyword>
<keyword evidence="5" id="KW-0805">Transcription regulation</keyword>
<dbReference type="Pfam" id="PF00072">
    <property type="entry name" value="Response_reg"/>
    <property type="match status" value="1"/>
</dbReference>
<accession>A0A1I1XK50</accession>